<evidence type="ECO:0000313" key="13">
    <source>
        <dbReference type="Proteomes" id="UP000217276"/>
    </source>
</evidence>
<feature type="binding site" evidence="11">
    <location>
        <position position="80"/>
    </location>
    <ligand>
        <name>Na(+)</name>
        <dbReference type="ChEBI" id="CHEBI:29101"/>
        <note>structural</note>
    </ligand>
</feature>
<evidence type="ECO:0000256" key="3">
    <source>
        <dbReference type="ARBA" id="ARBA00022519"/>
    </source>
</evidence>
<feature type="transmembrane region" description="Helical" evidence="11">
    <location>
        <begin position="5"/>
        <end position="22"/>
    </location>
</feature>
<comment type="catalytic activity">
    <reaction evidence="10">
        <text>fluoride(in) = fluoride(out)</text>
        <dbReference type="Rhea" id="RHEA:76159"/>
        <dbReference type="ChEBI" id="CHEBI:17051"/>
    </reaction>
    <physiologicalReaction direction="left-to-right" evidence="10">
        <dbReference type="Rhea" id="RHEA:76160"/>
    </physiologicalReaction>
</comment>
<keyword evidence="6 11" id="KW-0406">Ion transport</keyword>
<dbReference type="GO" id="GO:0062054">
    <property type="term" value="F:fluoride channel activity"/>
    <property type="evidence" value="ECO:0007669"/>
    <property type="project" value="UniProtKB-UniRule"/>
</dbReference>
<comment type="similarity">
    <text evidence="9 11">Belongs to the fluoride channel Fluc/FEX (TC 1.A.43) family.</text>
</comment>
<dbReference type="HAMAP" id="MF_00454">
    <property type="entry name" value="FluC"/>
    <property type="match status" value="1"/>
</dbReference>
<dbReference type="Pfam" id="PF02537">
    <property type="entry name" value="CRCB"/>
    <property type="match status" value="1"/>
</dbReference>
<dbReference type="GO" id="GO:0005886">
    <property type="term" value="C:plasma membrane"/>
    <property type="evidence" value="ECO:0007669"/>
    <property type="project" value="UniProtKB-SubCell"/>
</dbReference>
<keyword evidence="3" id="KW-0997">Cell inner membrane</keyword>
<comment type="function">
    <text evidence="11">Fluoride-specific ion channel. Important for reducing fluoride concentration in the cell, thus reducing its toxicity.</text>
</comment>
<dbReference type="PANTHER" id="PTHR28259">
    <property type="entry name" value="FLUORIDE EXPORT PROTEIN 1-RELATED"/>
    <property type="match status" value="1"/>
</dbReference>
<evidence type="ECO:0000256" key="10">
    <source>
        <dbReference type="ARBA" id="ARBA00035585"/>
    </source>
</evidence>
<dbReference type="InterPro" id="IPR003691">
    <property type="entry name" value="FluC"/>
</dbReference>
<dbReference type="NCBIfam" id="TIGR00494">
    <property type="entry name" value="crcB"/>
    <property type="match status" value="1"/>
</dbReference>
<evidence type="ECO:0000256" key="2">
    <source>
        <dbReference type="ARBA" id="ARBA00022475"/>
    </source>
</evidence>
<keyword evidence="7 11" id="KW-0472">Membrane</keyword>
<dbReference type="EMBL" id="CP022384">
    <property type="protein sequence ID" value="ATA82811.1"/>
    <property type="molecule type" value="Genomic_DNA"/>
</dbReference>
<evidence type="ECO:0000256" key="6">
    <source>
        <dbReference type="ARBA" id="ARBA00023065"/>
    </source>
</evidence>
<dbReference type="Proteomes" id="UP000217276">
    <property type="component" value="Chromosome"/>
</dbReference>
<evidence type="ECO:0000256" key="9">
    <source>
        <dbReference type="ARBA" id="ARBA00035120"/>
    </source>
</evidence>
<organism evidence="12 13">
    <name type="scientific">Capnocytophaga leadbetteri</name>
    <dbReference type="NCBI Taxonomy" id="327575"/>
    <lineage>
        <taxon>Bacteria</taxon>
        <taxon>Pseudomonadati</taxon>
        <taxon>Bacteroidota</taxon>
        <taxon>Flavobacteriia</taxon>
        <taxon>Flavobacteriales</taxon>
        <taxon>Flavobacteriaceae</taxon>
        <taxon>Capnocytophaga</taxon>
    </lineage>
</organism>
<evidence type="ECO:0000256" key="5">
    <source>
        <dbReference type="ARBA" id="ARBA00022989"/>
    </source>
</evidence>
<comment type="activity regulation">
    <text evidence="11">Na(+) is not transported, but it plays an essential structural role and its presence is essential for fluoride channel function.</text>
</comment>
<feature type="transmembrane region" description="Helical" evidence="11">
    <location>
        <begin position="34"/>
        <end position="57"/>
    </location>
</feature>
<dbReference type="RefSeq" id="WP_095914778.1">
    <property type="nucleotide sequence ID" value="NZ_CP022384.1"/>
</dbReference>
<evidence type="ECO:0000256" key="11">
    <source>
        <dbReference type="HAMAP-Rule" id="MF_00454"/>
    </source>
</evidence>
<comment type="subcellular location">
    <subcellularLocation>
        <location evidence="1 11">Cell membrane</location>
        <topology evidence="1 11">Multi-pass membrane protein</topology>
    </subcellularLocation>
</comment>
<keyword evidence="11" id="KW-0915">Sodium</keyword>
<sequence length="125" mass="13367">MTKEILIVGVGSFAGGALRYILSVGLSKLGRLWAFPIGIMVINILGCFLIGVLYGYFKSKATTDPVLPLLLMTGVLGGFTTFSTFSFETVQLLQQNELLKAVFYVVGSVGVGVAACYLGMRQFGN</sequence>
<keyword evidence="11" id="KW-0479">Metal-binding</keyword>
<evidence type="ECO:0000256" key="8">
    <source>
        <dbReference type="ARBA" id="ARBA00023303"/>
    </source>
</evidence>
<dbReference type="GO" id="GO:0140114">
    <property type="term" value="P:cellular detoxification of fluoride"/>
    <property type="evidence" value="ECO:0007669"/>
    <property type="project" value="UniProtKB-UniRule"/>
</dbReference>
<feature type="binding site" evidence="11">
    <location>
        <position position="77"/>
    </location>
    <ligand>
        <name>Na(+)</name>
        <dbReference type="ChEBI" id="CHEBI:29101"/>
        <note>structural</note>
    </ligand>
</feature>
<keyword evidence="2 11" id="KW-1003">Cell membrane</keyword>
<evidence type="ECO:0000313" key="12">
    <source>
        <dbReference type="EMBL" id="ATA82811.1"/>
    </source>
</evidence>
<keyword evidence="8 11" id="KW-0407">Ion channel</keyword>
<keyword evidence="11" id="KW-0813">Transport</keyword>
<dbReference type="KEGG" id="clk:CGC53_10885"/>
<proteinExistence type="inferred from homology"/>
<accession>A0A250FCI0</accession>
<keyword evidence="13" id="KW-1185">Reference proteome</keyword>
<dbReference type="GO" id="GO:0046872">
    <property type="term" value="F:metal ion binding"/>
    <property type="evidence" value="ECO:0007669"/>
    <property type="project" value="UniProtKB-KW"/>
</dbReference>
<gene>
    <name evidence="11" type="primary">fluC</name>
    <name evidence="11" type="synonym">crcB</name>
    <name evidence="12" type="ORF">CGC53_10885</name>
</gene>
<evidence type="ECO:0000256" key="1">
    <source>
        <dbReference type="ARBA" id="ARBA00004651"/>
    </source>
</evidence>
<keyword evidence="5 11" id="KW-1133">Transmembrane helix</keyword>
<keyword evidence="4 11" id="KW-0812">Transmembrane</keyword>
<evidence type="ECO:0000256" key="4">
    <source>
        <dbReference type="ARBA" id="ARBA00022692"/>
    </source>
</evidence>
<reference evidence="13" key="1">
    <citation type="submission" date="2017-06" db="EMBL/GenBank/DDBJ databases">
        <title>Capnocytophaga spp. assemblies.</title>
        <authorList>
            <person name="Gulvik C.A."/>
        </authorList>
    </citation>
    <scope>NUCLEOTIDE SEQUENCE [LARGE SCALE GENOMIC DNA]</scope>
    <source>
        <strain evidence="13">H6253</strain>
    </source>
</reference>
<evidence type="ECO:0000256" key="7">
    <source>
        <dbReference type="ARBA" id="ARBA00023136"/>
    </source>
</evidence>
<feature type="transmembrane region" description="Helical" evidence="11">
    <location>
        <begin position="69"/>
        <end position="89"/>
    </location>
</feature>
<dbReference type="PANTHER" id="PTHR28259:SF1">
    <property type="entry name" value="FLUORIDE EXPORT PROTEIN 1-RELATED"/>
    <property type="match status" value="1"/>
</dbReference>
<protein>
    <recommendedName>
        <fullName evidence="11">Fluoride-specific ion channel FluC</fullName>
    </recommendedName>
</protein>
<name>A0A250FCI0_9FLAO</name>
<dbReference type="AlphaFoldDB" id="A0A250FCI0"/>
<feature type="transmembrane region" description="Helical" evidence="11">
    <location>
        <begin position="101"/>
        <end position="120"/>
    </location>
</feature>